<feature type="signal peptide" evidence="1">
    <location>
        <begin position="1"/>
        <end position="36"/>
    </location>
</feature>
<dbReference type="AlphaFoldDB" id="A0AAV6I139"/>
<comment type="caution">
    <text evidence="2">The sequence shown here is derived from an EMBL/GenBank/DDBJ whole genome shotgun (WGS) entry which is preliminary data.</text>
</comment>
<feature type="chain" id="PRO_5043383599" description="PB1 domain-containing protein" evidence="1">
    <location>
        <begin position="37"/>
        <end position="181"/>
    </location>
</feature>
<proteinExistence type="predicted"/>
<evidence type="ECO:0000256" key="1">
    <source>
        <dbReference type="SAM" id="SignalP"/>
    </source>
</evidence>
<dbReference type="SUPFAM" id="SSF54277">
    <property type="entry name" value="CAD &amp; PB1 domains"/>
    <property type="match status" value="1"/>
</dbReference>
<dbReference type="EMBL" id="JACTNZ010000012">
    <property type="protein sequence ID" value="KAG5520429.1"/>
    <property type="molecule type" value="Genomic_DNA"/>
</dbReference>
<sequence length="181" mass="19242">MGSRQRVSSLVLSLLFSHHPLLLLLLLITATCPTFAALSSSNFPSVSAGAYEDKAKMDSLILLCNYRGESCGIRIFHNNSYAQLVNKLIVRWSGLKAGEVGLSYSLETDRFCMLRNDDDLDVMFELVSSSGLNRVKVSVFDAGSTSGGGGGSNSGCGGAGGDQQLAILQSSLSHPLYALLM</sequence>
<gene>
    <name evidence="2" type="ORF">RHGRI_033123</name>
</gene>
<evidence type="ECO:0000313" key="3">
    <source>
        <dbReference type="Proteomes" id="UP000823749"/>
    </source>
</evidence>
<keyword evidence="1" id="KW-0732">Signal</keyword>
<protein>
    <recommendedName>
        <fullName evidence="4">PB1 domain-containing protein</fullName>
    </recommendedName>
</protein>
<accession>A0AAV6I139</accession>
<reference evidence="2" key="1">
    <citation type="submission" date="2020-08" db="EMBL/GenBank/DDBJ databases">
        <title>Plant Genome Project.</title>
        <authorList>
            <person name="Zhang R.-G."/>
        </authorList>
    </citation>
    <scope>NUCLEOTIDE SEQUENCE</scope>
    <source>
        <strain evidence="2">WSP0</strain>
        <tissue evidence="2">Leaf</tissue>
    </source>
</reference>
<keyword evidence="3" id="KW-1185">Reference proteome</keyword>
<organism evidence="2 3">
    <name type="scientific">Rhododendron griersonianum</name>
    <dbReference type="NCBI Taxonomy" id="479676"/>
    <lineage>
        <taxon>Eukaryota</taxon>
        <taxon>Viridiplantae</taxon>
        <taxon>Streptophyta</taxon>
        <taxon>Embryophyta</taxon>
        <taxon>Tracheophyta</taxon>
        <taxon>Spermatophyta</taxon>
        <taxon>Magnoliopsida</taxon>
        <taxon>eudicotyledons</taxon>
        <taxon>Gunneridae</taxon>
        <taxon>Pentapetalae</taxon>
        <taxon>asterids</taxon>
        <taxon>Ericales</taxon>
        <taxon>Ericaceae</taxon>
        <taxon>Ericoideae</taxon>
        <taxon>Rhodoreae</taxon>
        <taxon>Rhododendron</taxon>
    </lineage>
</organism>
<evidence type="ECO:0008006" key="4">
    <source>
        <dbReference type="Google" id="ProtNLM"/>
    </source>
</evidence>
<name>A0AAV6I139_9ERIC</name>
<dbReference type="Proteomes" id="UP000823749">
    <property type="component" value="Chromosome 12"/>
</dbReference>
<evidence type="ECO:0000313" key="2">
    <source>
        <dbReference type="EMBL" id="KAG5520429.1"/>
    </source>
</evidence>